<sequence>MANNELNQAQYELVEHELKRWRGYNRQWSERLPEIGQTPKEAIWKKNKATLWYYPSPNKRFSVPLYLIYSLVNQPSILDLGPNMSMIEAFGKEGYDVYLIDFGIPGYEDKDMTLDDYFSQYIEPASERVLAHSNAKEITVIGFCLGGTLATMFAAITKVPIKNLVLLATPVDFSQTPVFDEWAKAIKDGSFNMEEIIDAMGLIPAQVIKAGMRLITSPLYFSPQATLLQKSYDDSHVERWRRINMWAEGHIPLPGATLKQLLNDLGKENKLIRNKQMINNKGASLKNIKANLLTVATAYDRLVPAEQIKPIMNHISSKDKTYLEVQGGHASLALTGTIPDYLSKWLAKRSK</sequence>
<proteinExistence type="predicted"/>
<evidence type="ECO:0000259" key="1">
    <source>
        <dbReference type="Pfam" id="PF00561"/>
    </source>
</evidence>
<dbReference type="RefSeq" id="WP_174881469.1">
    <property type="nucleotide sequence ID" value="NZ_CADEPK010000360.1"/>
</dbReference>
<dbReference type="PANTHER" id="PTHR36837">
    <property type="entry name" value="POLY(3-HYDROXYALKANOATE) POLYMERASE SUBUNIT PHAC"/>
    <property type="match status" value="1"/>
</dbReference>
<dbReference type="EMBL" id="JAUSTZ010000006">
    <property type="protein sequence ID" value="MDQ0226787.1"/>
    <property type="molecule type" value="Genomic_DNA"/>
</dbReference>
<dbReference type="InterPro" id="IPR000073">
    <property type="entry name" value="AB_hydrolase_1"/>
</dbReference>
<dbReference type="Proteomes" id="UP001232245">
    <property type="component" value="Unassembled WGS sequence"/>
</dbReference>
<comment type="caution">
    <text evidence="2">The sequence shown here is derived from an EMBL/GenBank/DDBJ whole genome shotgun (WGS) entry which is preliminary data.</text>
</comment>
<dbReference type="Pfam" id="PF00561">
    <property type="entry name" value="Abhydrolase_1"/>
    <property type="match status" value="1"/>
</dbReference>
<name>A0ABT9Z3H7_9BACI</name>
<accession>A0ABT9Z3H7</accession>
<evidence type="ECO:0000313" key="2">
    <source>
        <dbReference type="EMBL" id="MDQ0226787.1"/>
    </source>
</evidence>
<dbReference type="SUPFAM" id="SSF53474">
    <property type="entry name" value="alpha/beta-Hydrolases"/>
    <property type="match status" value="1"/>
</dbReference>
<evidence type="ECO:0000313" key="3">
    <source>
        <dbReference type="Proteomes" id="UP001232245"/>
    </source>
</evidence>
<dbReference type="InterPro" id="IPR029058">
    <property type="entry name" value="AB_hydrolase_fold"/>
</dbReference>
<keyword evidence="2" id="KW-0012">Acyltransferase</keyword>
<gene>
    <name evidence="2" type="ORF">J2S02_003132</name>
</gene>
<feature type="domain" description="AB hydrolase-1" evidence="1">
    <location>
        <begin position="84"/>
        <end position="331"/>
    </location>
</feature>
<keyword evidence="2" id="KW-0808">Transferase</keyword>
<dbReference type="InterPro" id="IPR051321">
    <property type="entry name" value="PHA/PHB_synthase"/>
</dbReference>
<dbReference type="PANTHER" id="PTHR36837:SF2">
    <property type="entry name" value="POLY(3-HYDROXYALKANOATE) POLYMERASE SUBUNIT PHAC"/>
    <property type="match status" value="1"/>
</dbReference>
<dbReference type="Gene3D" id="3.40.50.1820">
    <property type="entry name" value="alpha/beta hydrolase"/>
    <property type="match status" value="1"/>
</dbReference>
<reference evidence="2 3" key="1">
    <citation type="submission" date="2023-07" db="EMBL/GenBank/DDBJ databases">
        <title>Genomic Encyclopedia of Type Strains, Phase IV (KMG-IV): sequencing the most valuable type-strain genomes for metagenomic binning, comparative biology and taxonomic classification.</title>
        <authorList>
            <person name="Goeker M."/>
        </authorList>
    </citation>
    <scope>NUCLEOTIDE SEQUENCE [LARGE SCALE GENOMIC DNA]</scope>
    <source>
        <strain evidence="2 3">DSM 17723</strain>
    </source>
</reference>
<protein>
    <submittedName>
        <fullName evidence="2">Polyhydroxyalkanoate synthase</fullName>
        <ecNumber evidence="2">2.3.1.-</ecNumber>
    </submittedName>
</protein>
<dbReference type="GO" id="GO:0016746">
    <property type="term" value="F:acyltransferase activity"/>
    <property type="evidence" value="ECO:0007669"/>
    <property type="project" value="UniProtKB-KW"/>
</dbReference>
<dbReference type="EC" id="2.3.1.-" evidence="2"/>
<keyword evidence="3" id="KW-1185">Reference proteome</keyword>
<organism evidence="2 3">
    <name type="scientific">Metabacillus niabensis</name>
    <dbReference type="NCBI Taxonomy" id="324854"/>
    <lineage>
        <taxon>Bacteria</taxon>
        <taxon>Bacillati</taxon>
        <taxon>Bacillota</taxon>
        <taxon>Bacilli</taxon>
        <taxon>Bacillales</taxon>
        <taxon>Bacillaceae</taxon>
        <taxon>Metabacillus</taxon>
    </lineage>
</organism>